<dbReference type="Proteomes" id="UP000178935">
    <property type="component" value="Unassembled WGS sequence"/>
</dbReference>
<reference evidence="1 2" key="1">
    <citation type="journal article" date="2016" name="Nat. Commun.">
        <title>Thousands of microbial genomes shed light on interconnected biogeochemical processes in an aquifer system.</title>
        <authorList>
            <person name="Anantharaman K."/>
            <person name="Brown C.T."/>
            <person name="Hug L.A."/>
            <person name="Sharon I."/>
            <person name="Castelle C.J."/>
            <person name="Probst A.J."/>
            <person name="Thomas B.C."/>
            <person name="Singh A."/>
            <person name="Wilkins M.J."/>
            <person name="Karaoz U."/>
            <person name="Brodie E.L."/>
            <person name="Williams K.H."/>
            <person name="Hubbard S.S."/>
            <person name="Banfield J.F."/>
        </authorList>
    </citation>
    <scope>NUCLEOTIDE SEQUENCE [LARGE SCALE GENOMIC DNA]</scope>
</reference>
<protein>
    <recommendedName>
        <fullName evidence="3">Zinc-binding domain-containing protein</fullName>
    </recommendedName>
</protein>
<evidence type="ECO:0008006" key="3">
    <source>
        <dbReference type="Google" id="ProtNLM"/>
    </source>
</evidence>
<proteinExistence type="predicted"/>
<comment type="caution">
    <text evidence="1">The sequence shown here is derived from an EMBL/GenBank/DDBJ whole genome shotgun (WGS) entry which is preliminary data.</text>
</comment>
<evidence type="ECO:0000313" key="1">
    <source>
        <dbReference type="EMBL" id="OGZ89669.1"/>
    </source>
</evidence>
<evidence type="ECO:0000313" key="2">
    <source>
        <dbReference type="Proteomes" id="UP000178935"/>
    </source>
</evidence>
<sequence length="574" mass="67379">MQSEIKTHSTSSVQACQNCKKDFIIEPDDFAFYEKIKVPAPTWCPECRQRRRYAWRNERVLYRRNCDLCGKSTVTIYSPNKPFKVYCSTCWWGDKWNAYEFGRDFDFSRSFFTQWQELQLSVPRIALLTKNCVNSEYTHHSNNNKNCYLSFCVFDSENIMYSSNVWKNGHDCCDCSMLTDAGDLLYECVDCERCYKSQFCLLCRDSTDCYYCYDCRGCQNCFLSYNLRNKQNYFLNQQYTKEEYLKKISEWNLGSFSVRQKLWQQYVELVKNEAIHRASEIERSVNSSGSMIFNSKNVKNGFDVYSAEDSKNIIATIEAKDCMDTYHFGFKCELVYESHGLTRAYNTLFSHLCYDDSDIMYCDTCHNSQNLFGCVGVKKGEYVILNKKYSKEEYDVLKEKIIVHMKETKEFGEFFPPQLSPLGYNETQGQVYMPITKETAVTMGYNWEDQIPGTFGKETIKPDQIPDSIEEIDSSICKEILACKLCKRNYNIVQTELDFYKAHSIPIPHNCPDCRYKARIAQRPRRSIKNMQCNCNNKLHIHGQTQCPNNFETPFSEEYIAKIYCKECYNNEVA</sequence>
<dbReference type="EMBL" id="MHPU01000004">
    <property type="protein sequence ID" value="OGZ89669.1"/>
    <property type="molecule type" value="Genomic_DNA"/>
</dbReference>
<name>A0A1G2JR92_9BACT</name>
<gene>
    <name evidence="1" type="ORF">A2561_00520</name>
</gene>
<accession>A0A1G2JR92</accession>
<organism evidence="1 2">
    <name type="scientific">Candidatus Staskawiczbacteria bacterium RIFOXYD1_FULL_32_13</name>
    <dbReference type="NCBI Taxonomy" id="1802234"/>
    <lineage>
        <taxon>Bacteria</taxon>
        <taxon>Candidatus Staskawicziibacteriota</taxon>
    </lineage>
</organism>
<dbReference type="AlphaFoldDB" id="A0A1G2JR92"/>